<feature type="non-terminal residue" evidence="11">
    <location>
        <position position="292"/>
    </location>
</feature>
<dbReference type="EC" id="2.1.1.-" evidence="9"/>
<gene>
    <name evidence="11" type="ORF">K470DRAFT_207234</name>
</gene>
<evidence type="ECO:0000313" key="11">
    <source>
        <dbReference type="EMBL" id="KAF2864426.1"/>
    </source>
</evidence>
<dbReference type="InterPro" id="IPR007823">
    <property type="entry name" value="RRP8"/>
</dbReference>
<dbReference type="InterPro" id="IPR029063">
    <property type="entry name" value="SAM-dependent_MTases_sf"/>
</dbReference>
<evidence type="ECO:0000256" key="8">
    <source>
        <dbReference type="ARBA" id="ARBA00076672"/>
    </source>
</evidence>
<feature type="non-terminal residue" evidence="11">
    <location>
        <position position="1"/>
    </location>
</feature>
<keyword evidence="6 9" id="KW-0949">S-adenosyl-L-methionine</keyword>
<evidence type="ECO:0000313" key="12">
    <source>
        <dbReference type="Proteomes" id="UP000799421"/>
    </source>
</evidence>
<keyword evidence="4 9" id="KW-0489">Methyltransferase</keyword>
<name>A0A6A7CA26_9PEZI</name>
<evidence type="ECO:0000256" key="5">
    <source>
        <dbReference type="ARBA" id="ARBA00022679"/>
    </source>
</evidence>
<dbReference type="Gene3D" id="3.40.50.150">
    <property type="entry name" value="Vaccinia Virus protein VP39"/>
    <property type="match status" value="1"/>
</dbReference>
<dbReference type="GO" id="GO:0005730">
    <property type="term" value="C:nucleolus"/>
    <property type="evidence" value="ECO:0007669"/>
    <property type="project" value="UniProtKB-SubCell"/>
</dbReference>
<keyword evidence="7 9" id="KW-0539">Nucleus</keyword>
<keyword evidence="12" id="KW-1185">Reference proteome</keyword>
<evidence type="ECO:0000256" key="7">
    <source>
        <dbReference type="ARBA" id="ARBA00023242"/>
    </source>
</evidence>
<evidence type="ECO:0000256" key="1">
    <source>
        <dbReference type="ARBA" id="ARBA00004604"/>
    </source>
</evidence>
<reference evidence="11" key="1">
    <citation type="journal article" date="2020" name="Stud. Mycol.">
        <title>101 Dothideomycetes genomes: a test case for predicting lifestyles and emergence of pathogens.</title>
        <authorList>
            <person name="Haridas S."/>
            <person name="Albert R."/>
            <person name="Binder M."/>
            <person name="Bloem J."/>
            <person name="Labutti K."/>
            <person name="Salamov A."/>
            <person name="Andreopoulos B."/>
            <person name="Baker S."/>
            <person name="Barry K."/>
            <person name="Bills G."/>
            <person name="Bluhm B."/>
            <person name="Cannon C."/>
            <person name="Castanera R."/>
            <person name="Culley D."/>
            <person name="Daum C."/>
            <person name="Ezra D."/>
            <person name="Gonzalez J."/>
            <person name="Henrissat B."/>
            <person name="Kuo A."/>
            <person name="Liang C."/>
            <person name="Lipzen A."/>
            <person name="Lutzoni F."/>
            <person name="Magnuson J."/>
            <person name="Mondo S."/>
            <person name="Nolan M."/>
            <person name="Ohm R."/>
            <person name="Pangilinan J."/>
            <person name="Park H.-J."/>
            <person name="Ramirez L."/>
            <person name="Alfaro M."/>
            <person name="Sun H."/>
            <person name="Tritt A."/>
            <person name="Yoshinaga Y."/>
            <person name="Zwiers L.-H."/>
            <person name="Turgeon B."/>
            <person name="Goodwin S."/>
            <person name="Spatafora J."/>
            <person name="Crous P."/>
            <person name="Grigoriev I."/>
        </authorList>
    </citation>
    <scope>NUCLEOTIDE SEQUENCE</scope>
    <source>
        <strain evidence="11">CBS 480.64</strain>
    </source>
</reference>
<evidence type="ECO:0000256" key="4">
    <source>
        <dbReference type="ARBA" id="ARBA00022603"/>
    </source>
</evidence>
<dbReference type="EMBL" id="MU005957">
    <property type="protein sequence ID" value="KAF2864426.1"/>
    <property type="molecule type" value="Genomic_DNA"/>
</dbReference>
<dbReference type="Proteomes" id="UP000799421">
    <property type="component" value="Unassembled WGS sequence"/>
</dbReference>
<dbReference type="InterPro" id="IPR042036">
    <property type="entry name" value="RRP8_N"/>
</dbReference>
<evidence type="ECO:0000256" key="3">
    <source>
        <dbReference type="ARBA" id="ARBA00022552"/>
    </source>
</evidence>
<feature type="region of interest" description="Disordered" evidence="10">
    <location>
        <begin position="193"/>
        <end position="215"/>
    </location>
</feature>
<evidence type="ECO:0000256" key="2">
    <source>
        <dbReference type="ARBA" id="ARBA00006301"/>
    </source>
</evidence>
<dbReference type="GO" id="GO:0042273">
    <property type="term" value="P:ribosomal large subunit biogenesis"/>
    <property type="evidence" value="ECO:0007669"/>
    <property type="project" value="TreeGrafter"/>
</dbReference>
<dbReference type="Gene3D" id="1.10.10.2150">
    <property type="entry name" value="Ribosomal RNA-processing protein 8, N-terminal domain"/>
    <property type="match status" value="1"/>
</dbReference>
<organism evidence="11 12">
    <name type="scientific">Piedraia hortae CBS 480.64</name>
    <dbReference type="NCBI Taxonomy" id="1314780"/>
    <lineage>
        <taxon>Eukaryota</taxon>
        <taxon>Fungi</taxon>
        <taxon>Dikarya</taxon>
        <taxon>Ascomycota</taxon>
        <taxon>Pezizomycotina</taxon>
        <taxon>Dothideomycetes</taxon>
        <taxon>Dothideomycetidae</taxon>
        <taxon>Capnodiales</taxon>
        <taxon>Piedraiaceae</taxon>
        <taxon>Piedraia</taxon>
    </lineage>
</organism>
<proteinExistence type="inferred from homology"/>
<dbReference type="Pfam" id="PF05148">
    <property type="entry name" value="Methyltransf_8"/>
    <property type="match status" value="1"/>
</dbReference>
<dbReference type="SUPFAM" id="SSF53335">
    <property type="entry name" value="S-adenosyl-L-methionine-dependent methyltransferases"/>
    <property type="match status" value="1"/>
</dbReference>
<dbReference type="GO" id="GO:0016433">
    <property type="term" value="F:rRNA (adenine) methyltransferase activity"/>
    <property type="evidence" value="ECO:0007669"/>
    <property type="project" value="TreeGrafter"/>
</dbReference>
<comment type="similarity">
    <text evidence="2 9">Belongs to the methyltransferase superfamily. RRP8 family.</text>
</comment>
<comment type="function">
    <text evidence="9">S-adenosyl-L-methionine-dependent methyltransferase that specifically methylates the N(1) position of adenine in helix 25.1 in 25S rRNA. Required both for ribosomal 40S and 60S subunits biogenesis. Required for efficient pre-rRNA cleavage at site A2.</text>
</comment>
<dbReference type="AlphaFoldDB" id="A0A6A7CA26"/>
<evidence type="ECO:0000256" key="10">
    <source>
        <dbReference type="SAM" id="MobiDB-lite"/>
    </source>
</evidence>
<protein>
    <recommendedName>
        <fullName evidence="8 9">Ribosomal RNA-processing protein 8</fullName>
        <ecNumber evidence="9">2.1.1.-</ecNumber>
    </recommendedName>
</protein>
<evidence type="ECO:0000256" key="6">
    <source>
        <dbReference type="ARBA" id="ARBA00022691"/>
    </source>
</evidence>
<sequence>TTPTTVQNLPPVQNLTPLQQSMHQKLISARFRHLNQTLYTTPSTTSLSLFTSNPQIYNDYHTGFRQQVALWPENPVDIYIHTLSNLRKPRGRDVVIADLGCGDARIAAAMAEKKGVKVLSYDLVASAPGVIQADISSLPLPGGSVDLCIFCLALMGTNWVSFVEEANKVLRMKGEVWVAEIKSRFARRGRGRVEHSVGKKRKTTKGDDDDDDDDEEVLRTEVDGVDAPEETDVGPFIDVFRRRGFTLKEGSVDLRNKMFVRMEFIKTGLPSTGDVDPDEERKVLKPCLYKTR</sequence>
<dbReference type="PANTHER" id="PTHR12787">
    <property type="entry name" value="RIBOSOMAL RNA-PROCESSING PROTEIN 8"/>
    <property type="match status" value="1"/>
</dbReference>
<comment type="subcellular location">
    <subcellularLocation>
        <location evidence="1 9">Nucleus</location>
        <location evidence="1 9">Nucleolus</location>
    </subcellularLocation>
</comment>
<keyword evidence="3 9" id="KW-0698">rRNA processing</keyword>
<dbReference type="OrthoDB" id="10258825at2759"/>
<dbReference type="CDD" id="cd02440">
    <property type="entry name" value="AdoMet_MTases"/>
    <property type="match status" value="1"/>
</dbReference>
<dbReference type="PANTHER" id="PTHR12787:SF0">
    <property type="entry name" value="RIBOSOMAL RNA-PROCESSING PROTEIN 8"/>
    <property type="match status" value="1"/>
</dbReference>
<evidence type="ECO:0000256" key="9">
    <source>
        <dbReference type="RuleBase" id="RU365074"/>
    </source>
</evidence>
<dbReference type="FunFam" id="1.10.10.2150:FF:000001">
    <property type="entry name" value="Ribosomal RNA-processing protein 8"/>
    <property type="match status" value="1"/>
</dbReference>
<accession>A0A6A7CA26</accession>
<keyword evidence="5 9" id="KW-0808">Transferase</keyword>